<protein>
    <recommendedName>
        <fullName evidence="4">Transposase DDE domain-containing protein</fullName>
    </recommendedName>
</protein>
<evidence type="ECO:0000313" key="3">
    <source>
        <dbReference type="Proteomes" id="UP001239680"/>
    </source>
</evidence>
<feature type="transmembrane region" description="Helical" evidence="1">
    <location>
        <begin position="40"/>
        <end position="59"/>
    </location>
</feature>
<comment type="caution">
    <text evidence="2">The sequence shown here is derived from an EMBL/GenBank/DDBJ whole genome shotgun (WGS) entry which is preliminary data.</text>
</comment>
<dbReference type="Proteomes" id="UP001239680">
    <property type="component" value="Unassembled WGS sequence"/>
</dbReference>
<evidence type="ECO:0008006" key="4">
    <source>
        <dbReference type="Google" id="ProtNLM"/>
    </source>
</evidence>
<evidence type="ECO:0000313" key="2">
    <source>
        <dbReference type="EMBL" id="MDQ2067823.1"/>
    </source>
</evidence>
<dbReference type="EMBL" id="JAVDBT010000017">
    <property type="protein sequence ID" value="MDQ2067823.1"/>
    <property type="molecule type" value="Genomic_DNA"/>
</dbReference>
<keyword evidence="1" id="KW-0472">Membrane</keyword>
<keyword evidence="1" id="KW-0812">Transmembrane</keyword>
<proteinExistence type="predicted"/>
<organism evidence="2 3">
    <name type="scientific">Pseudogemmobacter lacusdianii</name>
    <dbReference type="NCBI Taxonomy" id="3069608"/>
    <lineage>
        <taxon>Bacteria</taxon>
        <taxon>Pseudomonadati</taxon>
        <taxon>Pseudomonadota</taxon>
        <taxon>Alphaproteobacteria</taxon>
        <taxon>Rhodobacterales</taxon>
        <taxon>Paracoccaceae</taxon>
        <taxon>Pseudogemmobacter</taxon>
    </lineage>
</organism>
<gene>
    <name evidence="2" type="ORF">Q9295_15710</name>
</gene>
<name>A0ABU0W1Q9_9RHOB</name>
<reference evidence="2 3" key="1">
    <citation type="submission" date="2023-08" db="EMBL/GenBank/DDBJ databases">
        <title>Characterization of two Paracoccaceae strains isolated from Phycosphere and proposal of Xinfangfangia lacusdiani sp. nov.</title>
        <authorList>
            <person name="Deng Y."/>
            <person name="Zhang Y.Q."/>
        </authorList>
    </citation>
    <scope>NUCLEOTIDE SEQUENCE [LARGE SCALE GENOMIC DNA]</scope>
    <source>
        <strain evidence="2 3">CPCC 101601</strain>
    </source>
</reference>
<sequence>MAPDPPLHVKSAQRLRRAKTEIMPPQRRFYGTSRRLQSRAIGAVLVFVATAQNMGKILLNLARIFGLRA</sequence>
<keyword evidence="1" id="KW-1133">Transmembrane helix</keyword>
<evidence type="ECO:0000256" key="1">
    <source>
        <dbReference type="SAM" id="Phobius"/>
    </source>
</evidence>
<keyword evidence="3" id="KW-1185">Reference proteome</keyword>
<accession>A0ABU0W1Q9</accession>